<dbReference type="PROSITE" id="PS01125">
    <property type="entry name" value="ROK"/>
    <property type="match status" value="1"/>
</dbReference>
<dbReference type="EMBL" id="CP049889">
    <property type="protein sequence ID" value="QIK52218.1"/>
    <property type="molecule type" value="Genomic_DNA"/>
</dbReference>
<dbReference type="Proteomes" id="UP000501830">
    <property type="component" value="Chromosome"/>
</dbReference>
<keyword evidence="5" id="KW-1185">Reference proteome</keyword>
<dbReference type="AlphaFoldDB" id="A0A6G7WJ72"/>
<evidence type="ECO:0000256" key="2">
    <source>
        <dbReference type="ARBA" id="ARBA00006479"/>
    </source>
</evidence>
<evidence type="ECO:0000313" key="5">
    <source>
        <dbReference type="Proteomes" id="UP000501830"/>
    </source>
</evidence>
<accession>A0A6G7WJ72</accession>
<comment type="function">
    <text evidence="1">Transcriptional repressor of xylose-utilizing enzymes.</text>
</comment>
<dbReference type="InterPro" id="IPR036390">
    <property type="entry name" value="WH_DNA-bd_sf"/>
</dbReference>
<gene>
    <name evidence="4" type="ORF">G7058_09310</name>
</gene>
<dbReference type="InterPro" id="IPR043129">
    <property type="entry name" value="ATPase_NBD"/>
</dbReference>
<dbReference type="InterPro" id="IPR000600">
    <property type="entry name" value="ROK"/>
</dbReference>
<proteinExistence type="inferred from homology"/>
<protein>
    <submittedName>
        <fullName evidence="4">ROK family transcriptional regulator</fullName>
    </submittedName>
</protein>
<dbReference type="SUPFAM" id="SSF46785">
    <property type="entry name" value="Winged helix' DNA-binding domain"/>
    <property type="match status" value="1"/>
</dbReference>
<dbReference type="InterPro" id="IPR049874">
    <property type="entry name" value="ROK_cs"/>
</dbReference>
<evidence type="ECO:0000256" key="3">
    <source>
        <dbReference type="ARBA" id="ARBA00022629"/>
    </source>
</evidence>
<reference evidence="4 5" key="1">
    <citation type="journal article" date="2017" name="Int. J. Syst. Evol. Microbiol.">
        <title>Jeotgalibaca porci sp. nov. and Jeotgalibaca arthritidis sp. nov., isolated from pigs, and emended description of the genus Jeotgalibaca.</title>
        <authorList>
            <person name="Zamora L."/>
            <person name="Perez-Sancho M."/>
            <person name="Dominguez L."/>
            <person name="Fernandez-Garayzabal J.F."/>
            <person name="Vela A.I."/>
        </authorList>
    </citation>
    <scope>NUCLEOTIDE SEQUENCE [LARGE SCALE GENOMIC DNA]</scope>
    <source>
        <strain evidence="4 5">CCUG 69148</strain>
    </source>
</reference>
<dbReference type="RefSeq" id="WP_166063283.1">
    <property type="nucleotide sequence ID" value="NZ_CP049889.1"/>
</dbReference>
<dbReference type="InterPro" id="IPR036388">
    <property type="entry name" value="WH-like_DNA-bd_sf"/>
</dbReference>
<dbReference type="PANTHER" id="PTHR18964:SF149">
    <property type="entry name" value="BIFUNCTIONAL UDP-N-ACETYLGLUCOSAMINE 2-EPIMERASE_N-ACETYLMANNOSAMINE KINASE"/>
    <property type="match status" value="1"/>
</dbReference>
<dbReference type="Pfam" id="PF13412">
    <property type="entry name" value="HTH_24"/>
    <property type="match status" value="1"/>
</dbReference>
<dbReference type="Pfam" id="PF00480">
    <property type="entry name" value="ROK"/>
    <property type="match status" value="1"/>
</dbReference>
<dbReference type="GeneID" id="94553481"/>
<dbReference type="GO" id="GO:0042732">
    <property type="term" value="P:D-xylose metabolic process"/>
    <property type="evidence" value="ECO:0007669"/>
    <property type="project" value="UniProtKB-KW"/>
</dbReference>
<name>A0A6G7WJ72_9LACT</name>
<evidence type="ECO:0000313" key="4">
    <source>
        <dbReference type="EMBL" id="QIK52218.1"/>
    </source>
</evidence>
<dbReference type="CDD" id="cd24077">
    <property type="entry name" value="ASKHA_ATPase_ROK_SaXylR-like"/>
    <property type="match status" value="1"/>
</dbReference>
<organism evidence="4 5">
    <name type="scientific">Jeotgalibaca porci</name>
    <dbReference type="NCBI Taxonomy" id="1868793"/>
    <lineage>
        <taxon>Bacteria</taxon>
        <taxon>Bacillati</taxon>
        <taxon>Bacillota</taxon>
        <taxon>Bacilli</taxon>
        <taxon>Lactobacillales</taxon>
        <taxon>Carnobacteriaceae</taxon>
        <taxon>Jeotgalibaca</taxon>
    </lineage>
</organism>
<dbReference type="KEGG" id="jpo:G7058_09310"/>
<evidence type="ECO:0000256" key="1">
    <source>
        <dbReference type="ARBA" id="ARBA00002486"/>
    </source>
</evidence>
<comment type="similarity">
    <text evidence="2">Belongs to the ROK (NagC/XylR) family.</text>
</comment>
<dbReference type="PANTHER" id="PTHR18964">
    <property type="entry name" value="ROK (REPRESSOR, ORF, KINASE) FAMILY"/>
    <property type="match status" value="1"/>
</dbReference>
<sequence length="390" mass="43427">MIANKMTLREHNETLILSTIIHNPEISRAAISQLTGLNKASTSEIVKKFIDEQLINEIGIGNSTASGGRKPIQLQMNYDVGCSLSIDIGYDYIYGLLTTLNGESIHYIENEGNRLTKENTVSEINKIVKAMQPYYEHKKFQLIGITIAIHGIVYNNNIIFTTYSDLHEINLAEIIETKWNTPVYIENEANLSVLGEKGFTTPLKNMVSVSIHNGIGAGILIDGELYHGTKGQGGEIGHMILQPHGRPCPCGNKGCMEQYCSAAVLLKDYRVLTDSPGATYKDLNESYKNAEPAVLELVDTAVDYLSFGINNLIMNLDPEVIILNSKLFDYLPTLLNAIKERITNRFSKDVQIVESSLNHQAILLGGTILNLQHFFNIPDLTLHQKTYKEN</sequence>
<keyword evidence="3" id="KW-0119">Carbohydrate metabolism</keyword>
<dbReference type="Gene3D" id="3.30.420.40">
    <property type="match status" value="2"/>
</dbReference>
<dbReference type="Gene3D" id="1.10.10.10">
    <property type="entry name" value="Winged helix-like DNA-binding domain superfamily/Winged helix DNA-binding domain"/>
    <property type="match status" value="1"/>
</dbReference>
<keyword evidence="3" id="KW-0859">Xylose metabolism</keyword>
<dbReference type="SUPFAM" id="SSF53067">
    <property type="entry name" value="Actin-like ATPase domain"/>
    <property type="match status" value="1"/>
</dbReference>